<dbReference type="GO" id="GO:0003700">
    <property type="term" value="F:DNA-binding transcription factor activity"/>
    <property type="evidence" value="ECO:0007669"/>
    <property type="project" value="InterPro"/>
</dbReference>
<dbReference type="SMART" id="SM00347">
    <property type="entry name" value="HTH_MARR"/>
    <property type="match status" value="1"/>
</dbReference>
<dbReference type="PANTHER" id="PTHR33164:SF106">
    <property type="entry name" value="TRANSCRIPTIONAL REGULATORY PROTEIN"/>
    <property type="match status" value="1"/>
</dbReference>
<accession>A0A919TD67</accession>
<name>A0A919TD67_9ACTN</name>
<dbReference type="GO" id="GO:0006950">
    <property type="term" value="P:response to stress"/>
    <property type="evidence" value="ECO:0007669"/>
    <property type="project" value="TreeGrafter"/>
</dbReference>
<dbReference type="PANTHER" id="PTHR33164">
    <property type="entry name" value="TRANSCRIPTIONAL REGULATOR, MARR FAMILY"/>
    <property type="match status" value="1"/>
</dbReference>
<dbReference type="InterPro" id="IPR000835">
    <property type="entry name" value="HTH_MarR-typ"/>
</dbReference>
<organism evidence="2 3">
    <name type="scientific">Paractinoplanes toevensis</name>
    <dbReference type="NCBI Taxonomy" id="571911"/>
    <lineage>
        <taxon>Bacteria</taxon>
        <taxon>Bacillati</taxon>
        <taxon>Actinomycetota</taxon>
        <taxon>Actinomycetes</taxon>
        <taxon>Micromonosporales</taxon>
        <taxon>Micromonosporaceae</taxon>
        <taxon>Paractinoplanes</taxon>
    </lineage>
</organism>
<dbReference type="EMBL" id="BOQN01000066">
    <property type="protein sequence ID" value="GIM93375.1"/>
    <property type="molecule type" value="Genomic_DNA"/>
</dbReference>
<dbReference type="AlphaFoldDB" id="A0A919TD67"/>
<keyword evidence="3" id="KW-1185">Reference proteome</keyword>
<dbReference type="Pfam" id="PF01047">
    <property type="entry name" value="MarR"/>
    <property type="match status" value="1"/>
</dbReference>
<sequence>MDSVASSDARDRRRLTNGLKQALREAALRIAQLNHQVSGKLGLRDVDYDCLNLLNLHGPISPGALAKLAGVHPATMTGVLDRLEKAGWVGRDRDPADRRATVIVVHRERGGEVRALYAGANAEMDDICAGYTPEQLATIIDFLQRAAEVGVRATRDL</sequence>
<dbReference type="Proteomes" id="UP000677082">
    <property type="component" value="Unassembled WGS sequence"/>
</dbReference>
<evidence type="ECO:0000313" key="3">
    <source>
        <dbReference type="Proteomes" id="UP000677082"/>
    </source>
</evidence>
<comment type="caution">
    <text evidence="2">The sequence shown here is derived from an EMBL/GenBank/DDBJ whole genome shotgun (WGS) entry which is preliminary data.</text>
</comment>
<dbReference type="SUPFAM" id="SSF46785">
    <property type="entry name" value="Winged helix' DNA-binding domain"/>
    <property type="match status" value="1"/>
</dbReference>
<dbReference type="PROSITE" id="PS50995">
    <property type="entry name" value="HTH_MARR_2"/>
    <property type="match status" value="1"/>
</dbReference>
<dbReference type="InterPro" id="IPR039422">
    <property type="entry name" value="MarR/SlyA-like"/>
</dbReference>
<evidence type="ECO:0000259" key="1">
    <source>
        <dbReference type="PROSITE" id="PS50995"/>
    </source>
</evidence>
<dbReference type="InterPro" id="IPR036388">
    <property type="entry name" value="WH-like_DNA-bd_sf"/>
</dbReference>
<evidence type="ECO:0000313" key="2">
    <source>
        <dbReference type="EMBL" id="GIM93375.1"/>
    </source>
</evidence>
<dbReference type="RefSeq" id="WP_213009196.1">
    <property type="nucleotide sequence ID" value="NZ_BOQN01000066.1"/>
</dbReference>
<gene>
    <name evidence="2" type="ORF">Ato02nite_051680</name>
</gene>
<proteinExistence type="predicted"/>
<protein>
    <submittedName>
        <fullName evidence="2">MarR family transcriptional regulator</fullName>
    </submittedName>
</protein>
<dbReference type="PRINTS" id="PR00598">
    <property type="entry name" value="HTHMARR"/>
</dbReference>
<feature type="domain" description="HTH marR-type" evidence="1">
    <location>
        <begin position="12"/>
        <end position="148"/>
    </location>
</feature>
<dbReference type="Gene3D" id="1.10.10.10">
    <property type="entry name" value="Winged helix-like DNA-binding domain superfamily/Winged helix DNA-binding domain"/>
    <property type="match status" value="1"/>
</dbReference>
<reference evidence="2 3" key="1">
    <citation type="submission" date="2021-03" db="EMBL/GenBank/DDBJ databases">
        <title>Whole genome shotgun sequence of Actinoplanes toevensis NBRC 105298.</title>
        <authorList>
            <person name="Komaki H."/>
            <person name="Tamura T."/>
        </authorList>
    </citation>
    <scope>NUCLEOTIDE SEQUENCE [LARGE SCALE GENOMIC DNA]</scope>
    <source>
        <strain evidence="2 3">NBRC 105298</strain>
    </source>
</reference>
<dbReference type="InterPro" id="IPR036390">
    <property type="entry name" value="WH_DNA-bd_sf"/>
</dbReference>